<feature type="region of interest" description="Disordered" evidence="7">
    <location>
        <begin position="192"/>
        <end position="214"/>
    </location>
</feature>
<comment type="subcellular location">
    <subcellularLocation>
        <location evidence="1">Nucleus</location>
    </subcellularLocation>
</comment>
<dbReference type="InterPro" id="IPR001005">
    <property type="entry name" value="SANT/Myb"/>
</dbReference>
<evidence type="ECO:0000256" key="1">
    <source>
        <dbReference type="ARBA" id="ARBA00004123"/>
    </source>
</evidence>
<dbReference type="GO" id="GO:0003677">
    <property type="term" value="F:DNA binding"/>
    <property type="evidence" value="ECO:0007669"/>
    <property type="project" value="UniProtKB-KW"/>
</dbReference>
<comment type="caution">
    <text evidence="9">The sequence shown here is derived from an EMBL/GenBank/DDBJ whole genome shotgun (WGS) entry which is preliminary data.</text>
</comment>
<dbReference type="EMBL" id="CM035440">
    <property type="protein sequence ID" value="KAH7281980.1"/>
    <property type="molecule type" value="Genomic_DNA"/>
</dbReference>
<dbReference type="CDD" id="cd12203">
    <property type="entry name" value="GT1"/>
    <property type="match status" value="2"/>
</dbReference>
<keyword evidence="3" id="KW-0805">Transcription regulation</keyword>
<feature type="compositionally biased region" description="Low complexity" evidence="7">
    <location>
        <begin position="110"/>
        <end position="123"/>
    </location>
</feature>
<evidence type="ECO:0000259" key="8">
    <source>
        <dbReference type="PROSITE" id="PS50090"/>
    </source>
</evidence>
<dbReference type="OrthoDB" id="691673at2759"/>
<dbReference type="Proteomes" id="UP000825935">
    <property type="component" value="Chromosome 35"/>
</dbReference>
<dbReference type="GO" id="GO:0010468">
    <property type="term" value="P:regulation of gene expression"/>
    <property type="evidence" value="ECO:0007669"/>
    <property type="project" value="UniProtKB-ARBA"/>
</dbReference>
<dbReference type="InterPro" id="IPR009057">
    <property type="entry name" value="Homeodomain-like_sf"/>
</dbReference>
<reference evidence="9" key="1">
    <citation type="submission" date="2021-08" db="EMBL/GenBank/DDBJ databases">
        <title>WGS assembly of Ceratopteris richardii.</title>
        <authorList>
            <person name="Marchant D.B."/>
            <person name="Chen G."/>
            <person name="Jenkins J."/>
            <person name="Shu S."/>
            <person name="Leebens-Mack J."/>
            <person name="Grimwood J."/>
            <person name="Schmutz J."/>
            <person name="Soltis P."/>
            <person name="Soltis D."/>
            <person name="Chen Z.-H."/>
        </authorList>
    </citation>
    <scope>NUCLEOTIDE SEQUENCE</scope>
    <source>
        <strain evidence="9">Whitten #5841</strain>
        <tissue evidence="9">Leaf</tissue>
    </source>
</reference>
<accession>A0A8T2QED9</accession>
<dbReference type="PANTHER" id="PTHR21654:SF84">
    <property type="entry name" value="SI:DKEY-66I24.7"/>
    <property type="match status" value="1"/>
</dbReference>
<dbReference type="AlphaFoldDB" id="A0A8T2QED9"/>
<dbReference type="FunFam" id="1.10.10.60:FF:000092">
    <property type="entry name" value="Trihelix transcription factor GT-2"/>
    <property type="match status" value="1"/>
</dbReference>
<feature type="domain" description="Myb-like" evidence="8">
    <location>
        <begin position="216"/>
        <end position="274"/>
    </location>
</feature>
<evidence type="ECO:0000313" key="10">
    <source>
        <dbReference type="Proteomes" id="UP000825935"/>
    </source>
</evidence>
<feature type="compositionally biased region" description="Polar residues" evidence="7">
    <location>
        <begin position="29"/>
        <end position="42"/>
    </location>
</feature>
<dbReference type="GO" id="GO:0005634">
    <property type="term" value="C:nucleus"/>
    <property type="evidence" value="ECO:0007669"/>
    <property type="project" value="UniProtKB-SubCell"/>
</dbReference>
<evidence type="ECO:0000256" key="4">
    <source>
        <dbReference type="ARBA" id="ARBA00023125"/>
    </source>
</evidence>
<evidence type="ECO:0000256" key="3">
    <source>
        <dbReference type="ARBA" id="ARBA00023015"/>
    </source>
</evidence>
<keyword evidence="4" id="KW-0238">DNA-binding</keyword>
<name>A0A8T2QED9_CERRI</name>
<dbReference type="InterPro" id="IPR044822">
    <property type="entry name" value="Myb_DNA-bind_4"/>
</dbReference>
<organism evidence="9 10">
    <name type="scientific">Ceratopteris richardii</name>
    <name type="common">Triangle waterfern</name>
    <dbReference type="NCBI Taxonomy" id="49495"/>
    <lineage>
        <taxon>Eukaryota</taxon>
        <taxon>Viridiplantae</taxon>
        <taxon>Streptophyta</taxon>
        <taxon>Embryophyta</taxon>
        <taxon>Tracheophyta</taxon>
        <taxon>Polypodiopsida</taxon>
        <taxon>Polypodiidae</taxon>
        <taxon>Polypodiales</taxon>
        <taxon>Pteridineae</taxon>
        <taxon>Pteridaceae</taxon>
        <taxon>Parkerioideae</taxon>
        <taxon>Ceratopteris</taxon>
    </lineage>
</organism>
<protein>
    <recommendedName>
        <fullName evidence="8">Myb-like domain-containing protein</fullName>
    </recommendedName>
</protein>
<dbReference type="Pfam" id="PF13837">
    <property type="entry name" value="Myb_DNA-bind_4"/>
    <property type="match status" value="2"/>
</dbReference>
<feature type="compositionally biased region" description="Acidic residues" evidence="7">
    <location>
        <begin position="197"/>
        <end position="209"/>
    </location>
</feature>
<dbReference type="FunFam" id="1.10.10.60:FF:000061">
    <property type="entry name" value="Trihelix transcription factor GT-2"/>
    <property type="match status" value="1"/>
</dbReference>
<gene>
    <name evidence="9" type="ORF">KP509_35G006300</name>
</gene>
<sequence>MQATGQYGDVPPYTGGRSSAPHGHMLNDSKGTSLSSSGTAGQTHAAHGRSVSFTHSFSLPKHTQPKAPSLTAPSSLQTPFIIPQQEQQRDSQQQQQHGCTVVIDGGTPKAVTSSATVPTSTNANQHQPIFHHVHQTGDLGSHGQGSQDAVEPDKVKDMKVTETHPRTMHSEIPLISKECFGARTEQKSIEEHGAEDLAGDGTDEAEEEGEKVSAGNRWPRQEALALLKIRSDMDSVFRDSSLKGPLWEEVSRKLAEMGYHRSAKKCKEKFENVHKYYKRSKEGKTGRQAGKSYRFFAQLEALYGKKTSSPSTTSTALPSGHRLISSATINTIIRPPPPPLSNPTGLSSGLSNAPHCENSGKTSLMALSGHGGQINAASGAAISTAVPLASLPPLIVVPTSSPPSVVVATMNAHIAKTLEKVESMKRIRESDESDNDSEDDEDYDDDGDEDDVEEEIEKPSKIGEDFRIFHRGTKRKKNSMKKYMLVFEKVMKKVLDKQEHMQQQFFEALERRDHDRMIREEAWKRQEMARLNRECDVQAAERALSASRDASLVELLQKIAGQGTTLPQQQTGNGVPSPLQVPNTYQPAPLVPAAQECAAQAEDLSTAYKEVYDPGSKRWPKPEVLTLIKLRTSLDKRFHEPGSKGTLWEEISAAMSAERYHRTAKQCKEKWENINKYYRKAKESTRKRPEDAKTCPYFHHLDALYREGLLGGSTDINNKRYDQVESWEQTQGGQPQTVLLPYGDVAAQPASAVASTTPGSLAVRPSTSSADVHTRIAMGNERGDVKDHAGIAIGIIGTTPSANGIAVSATPPPFNLFDQAAATSIHRAPSGLGLKQGEQKLP</sequence>
<dbReference type="SMART" id="SM00717">
    <property type="entry name" value="SANT"/>
    <property type="match status" value="2"/>
</dbReference>
<dbReference type="Gene3D" id="1.10.10.60">
    <property type="entry name" value="Homeodomain-like"/>
    <property type="match status" value="2"/>
</dbReference>
<feature type="domain" description="Myb-like" evidence="8">
    <location>
        <begin position="618"/>
        <end position="675"/>
    </location>
</feature>
<keyword evidence="5" id="KW-0804">Transcription</keyword>
<feature type="region of interest" description="Disordered" evidence="7">
    <location>
        <begin position="103"/>
        <end position="123"/>
    </location>
</feature>
<feature type="region of interest" description="Disordered" evidence="7">
    <location>
        <begin position="1"/>
        <end position="50"/>
    </location>
</feature>
<feature type="region of interest" description="Disordered" evidence="7">
    <location>
        <begin position="423"/>
        <end position="459"/>
    </location>
</feature>
<evidence type="ECO:0000256" key="6">
    <source>
        <dbReference type="ARBA" id="ARBA00023242"/>
    </source>
</evidence>
<dbReference type="SUPFAM" id="SSF46689">
    <property type="entry name" value="Homeodomain-like"/>
    <property type="match status" value="1"/>
</dbReference>
<keyword evidence="2" id="KW-0677">Repeat</keyword>
<keyword evidence="6" id="KW-0539">Nucleus</keyword>
<evidence type="ECO:0000313" key="9">
    <source>
        <dbReference type="EMBL" id="KAH7281980.1"/>
    </source>
</evidence>
<keyword evidence="10" id="KW-1185">Reference proteome</keyword>
<feature type="compositionally biased region" description="Acidic residues" evidence="7">
    <location>
        <begin position="431"/>
        <end position="456"/>
    </location>
</feature>
<dbReference type="PROSITE" id="PS50090">
    <property type="entry name" value="MYB_LIKE"/>
    <property type="match status" value="2"/>
</dbReference>
<evidence type="ECO:0000256" key="7">
    <source>
        <dbReference type="SAM" id="MobiDB-lite"/>
    </source>
</evidence>
<dbReference type="OMA" id="ETHPRTM"/>
<dbReference type="PANTHER" id="PTHR21654">
    <property type="entry name" value="FI21293P1"/>
    <property type="match status" value="1"/>
</dbReference>
<evidence type="ECO:0000256" key="5">
    <source>
        <dbReference type="ARBA" id="ARBA00023163"/>
    </source>
</evidence>
<evidence type="ECO:0000256" key="2">
    <source>
        <dbReference type="ARBA" id="ARBA00022737"/>
    </source>
</evidence>
<proteinExistence type="predicted"/>